<evidence type="ECO:0000256" key="4">
    <source>
        <dbReference type="SAM" id="MobiDB-lite"/>
    </source>
</evidence>
<protein>
    <submittedName>
        <fullName evidence="6">15.4 kDa class V heat shock protein</fullName>
    </submittedName>
</protein>
<keyword evidence="1 6" id="KW-0346">Stress response</keyword>
<organism evidence="6 7">
    <name type="scientific">Platanthera guangdongensis</name>
    <dbReference type="NCBI Taxonomy" id="2320717"/>
    <lineage>
        <taxon>Eukaryota</taxon>
        <taxon>Viridiplantae</taxon>
        <taxon>Streptophyta</taxon>
        <taxon>Embryophyta</taxon>
        <taxon>Tracheophyta</taxon>
        <taxon>Spermatophyta</taxon>
        <taxon>Magnoliopsida</taxon>
        <taxon>Liliopsida</taxon>
        <taxon>Asparagales</taxon>
        <taxon>Orchidaceae</taxon>
        <taxon>Orchidoideae</taxon>
        <taxon>Orchideae</taxon>
        <taxon>Orchidinae</taxon>
        <taxon>Platanthera</taxon>
    </lineage>
</organism>
<accession>A0ABR2LY38</accession>
<proteinExistence type="inferred from homology"/>
<dbReference type="EMBL" id="JBBWWR010000014">
    <property type="protein sequence ID" value="KAK8953639.1"/>
    <property type="molecule type" value="Genomic_DNA"/>
</dbReference>
<dbReference type="InterPro" id="IPR031107">
    <property type="entry name" value="Small_HSP"/>
</dbReference>
<comment type="similarity">
    <text evidence="2 3">Belongs to the small heat shock protein (HSP20) family.</text>
</comment>
<evidence type="ECO:0000313" key="6">
    <source>
        <dbReference type="EMBL" id="KAK8953639.1"/>
    </source>
</evidence>
<feature type="compositionally biased region" description="Basic and acidic residues" evidence="4">
    <location>
        <begin position="16"/>
        <end position="25"/>
    </location>
</feature>
<feature type="region of interest" description="Disordered" evidence="4">
    <location>
        <begin position="1"/>
        <end position="25"/>
    </location>
</feature>
<dbReference type="Pfam" id="PF00011">
    <property type="entry name" value="HSP20"/>
    <property type="match status" value="1"/>
</dbReference>
<dbReference type="SUPFAM" id="SSF49764">
    <property type="entry name" value="HSP20-like chaperones"/>
    <property type="match status" value="1"/>
</dbReference>
<dbReference type="InterPro" id="IPR008978">
    <property type="entry name" value="HSP20-like_chaperone"/>
</dbReference>
<comment type="caution">
    <text evidence="6">The sequence shown here is derived from an EMBL/GenBank/DDBJ whole genome shotgun (WGS) entry which is preliminary data.</text>
</comment>
<gene>
    <name evidence="6" type="primary">HSP15.4</name>
    <name evidence="6" type="ORF">KSP40_PGU014535</name>
</gene>
<dbReference type="Proteomes" id="UP001412067">
    <property type="component" value="Unassembled WGS sequence"/>
</dbReference>
<reference evidence="6 7" key="1">
    <citation type="journal article" date="2022" name="Nat. Plants">
        <title>Genomes of leafy and leafless Platanthera orchids illuminate the evolution of mycoheterotrophy.</title>
        <authorList>
            <person name="Li M.H."/>
            <person name="Liu K.W."/>
            <person name="Li Z."/>
            <person name="Lu H.C."/>
            <person name="Ye Q.L."/>
            <person name="Zhang D."/>
            <person name="Wang J.Y."/>
            <person name="Li Y.F."/>
            <person name="Zhong Z.M."/>
            <person name="Liu X."/>
            <person name="Yu X."/>
            <person name="Liu D.K."/>
            <person name="Tu X.D."/>
            <person name="Liu B."/>
            <person name="Hao Y."/>
            <person name="Liao X.Y."/>
            <person name="Jiang Y.T."/>
            <person name="Sun W.H."/>
            <person name="Chen J."/>
            <person name="Chen Y.Q."/>
            <person name="Ai Y."/>
            <person name="Zhai J.W."/>
            <person name="Wu S.S."/>
            <person name="Zhou Z."/>
            <person name="Hsiao Y.Y."/>
            <person name="Wu W.L."/>
            <person name="Chen Y.Y."/>
            <person name="Lin Y.F."/>
            <person name="Hsu J.L."/>
            <person name="Li C.Y."/>
            <person name="Wang Z.W."/>
            <person name="Zhao X."/>
            <person name="Zhong W.Y."/>
            <person name="Ma X.K."/>
            <person name="Ma L."/>
            <person name="Huang J."/>
            <person name="Chen G.Z."/>
            <person name="Huang M.Z."/>
            <person name="Huang L."/>
            <person name="Peng D.H."/>
            <person name="Luo Y.B."/>
            <person name="Zou S.Q."/>
            <person name="Chen S.P."/>
            <person name="Lan S."/>
            <person name="Tsai W.C."/>
            <person name="Van de Peer Y."/>
            <person name="Liu Z.J."/>
        </authorList>
    </citation>
    <scope>NUCLEOTIDE SEQUENCE [LARGE SCALE GENOMIC DNA]</scope>
    <source>
        <strain evidence="6">Lor288</strain>
    </source>
</reference>
<evidence type="ECO:0000256" key="3">
    <source>
        <dbReference type="RuleBase" id="RU003616"/>
    </source>
</evidence>
<keyword evidence="7" id="KW-1185">Reference proteome</keyword>
<dbReference type="PROSITE" id="PS01031">
    <property type="entry name" value="SHSP"/>
    <property type="match status" value="1"/>
</dbReference>
<dbReference type="InterPro" id="IPR002068">
    <property type="entry name" value="A-crystallin/Hsp20_dom"/>
</dbReference>
<sequence>MEGIEGLHMTSKARRREGIAREEGHRWTRPASMGESYVKGSTQWFRLGRLRKSRRLLREFGLCGSPWTPFIHPRFLLHPQSLPDNYVHWTQTPDSHLFFVDFPGIRKEEIRVELEDSRYLLIRTERTAGYGKADGRPTKEFMRKFRLPTMVEIEGISAAYEDGVLTVRVPRMIAEAATVGGRSQLHIEFTDGETDAIARDGAAPAA</sequence>
<evidence type="ECO:0000313" key="7">
    <source>
        <dbReference type="Proteomes" id="UP001412067"/>
    </source>
</evidence>
<dbReference type="Gene3D" id="2.60.40.790">
    <property type="match status" value="1"/>
</dbReference>
<name>A0ABR2LY38_9ASPA</name>
<evidence type="ECO:0000256" key="2">
    <source>
        <dbReference type="PROSITE-ProRule" id="PRU00285"/>
    </source>
</evidence>
<feature type="domain" description="SHSP" evidence="5">
    <location>
        <begin position="77"/>
        <end position="190"/>
    </location>
</feature>
<evidence type="ECO:0000259" key="5">
    <source>
        <dbReference type="PROSITE" id="PS01031"/>
    </source>
</evidence>
<dbReference type="PANTHER" id="PTHR11527">
    <property type="entry name" value="HEAT-SHOCK PROTEIN 20 FAMILY MEMBER"/>
    <property type="match status" value="1"/>
</dbReference>
<evidence type="ECO:0000256" key="1">
    <source>
        <dbReference type="ARBA" id="ARBA00023016"/>
    </source>
</evidence>